<dbReference type="OrthoDB" id="337486at2759"/>
<dbReference type="PANTHER" id="PTHR14303">
    <property type="entry name" value="DNA POLYMERASE DELTA SUBUNIT 4"/>
    <property type="match status" value="1"/>
</dbReference>
<feature type="region of interest" description="Disordered" evidence="1">
    <location>
        <begin position="68"/>
        <end position="91"/>
    </location>
</feature>
<dbReference type="PANTHER" id="PTHR14303:SF0">
    <property type="entry name" value="DNA POLYMERASE DELTA SUBUNIT 4"/>
    <property type="match status" value="1"/>
</dbReference>
<feature type="region of interest" description="Disordered" evidence="1">
    <location>
        <begin position="1"/>
        <end position="49"/>
    </location>
</feature>
<dbReference type="STRING" id="658429.L8FY60"/>
<dbReference type="InParanoid" id="L8FY60"/>
<protein>
    <recommendedName>
        <fullName evidence="4">DNA polymerase delta subunit 4</fullName>
    </recommendedName>
</protein>
<accession>L8FY60</accession>
<dbReference type="GO" id="GO:0006261">
    <property type="term" value="P:DNA-templated DNA replication"/>
    <property type="evidence" value="ECO:0007669"/>
    <property type="project" value="TreeGrafter"/>
</dbReference>
<dbReference type="Pfam" id="PF04081">
    <property type="entry name" value="DNA_pol_delta_4"/>
    <property type="match status" value="1"/>
</dbReference>
<organism evidence="2 3">
    <name type="scientific">Pseudogymnoascus destructans (strain ATCC MYA-4855 / 20631-21)</name>
    <name type="common">Bat white-nose syndrome fungus</name>
    <name type="synonym">Geomyces destructans</name>
    <dbReference type="NCBI Taxonomy" id="658429"/>
    <lineage>
        <taxon>Eukaryota</taxon>
        <taxon>Fungi</taxon>
        <taxon>Dikarya</taxon>
        <taxon>Ascomycota</taxon>
        <taxon>Pezizomycotina</taxon>
        <taxon>Leotiomycetes</taxon>
        <taxon>Thelebolales</taxon>
        <taxon>Thelebolaceae</taxon>
        <taxon>Pseudogymnoascus</taxon>
    </lineage>
</organism>
<evidence type="ECO:0000313" key="3">
    <source>
        <dbReference type="Proteomes" id="UP000011064"/>
    </source>
</evidence>
<name>L8FY60_PSED2</name>
<dbReference type="GO" id="GO:0000731">
    <property type="term" value="P:DNA synthesis involved in DNA repair"/>
    <property type="evidence" value="ECO:0007669"/>
    <property type="project" value="InterPro"/>
</dbReference>
<dbReference type="HOGENOM" id="CLU_077732_0_0_1"/>
<dbReference type="AlphaFoldDB" id="L8FY60"/>
<proteinExistence type="predicted"/>
<dbReference type="GO" id="GO:0043625">
    <property type="term" value="C:delta DNA polymerase complex"/>
    <property type="evidence" value="ECO:0007669"/>
    <property type="project" value="TreeGrafter"/>
</dbReference>
<keyword evidence="3" id="KW-1185">Reference proteome</keyword>
<dbReference type="GO" id="GO:0003887">
    <property type="term" value="F:DNA-directed DNA polymerase activity"/>
    <property type="evidence" value="ECO:0007669"/>
    <property type="project" value="TreeGrafter"/>
</dbReference>
<evidence type="ECO:0008006" key="4">
    <source>
        <dbReference type="Google" id="ProtNLM"/>
    </source>
</evidence>
<dbReference type="InterPro" id="IPR007218">
    <property type="entry name" value="DNA_pol_delta_4"/>
</dbReference>
<reference evidence="3" key="1">
    <citation type="submission" date="2010-09" db="EMBL/GenBank/DDBJ databases">
        <title>The genome sequence of Geomyces destructans 20631-21.</title>
        <authorList>
            <consortium name="The Broad Institute Genome Sequencing Platform"/>
            <person name="Cuomo C.A."/>
            <person name="Blehert D.S."/>
            <person name="Lorch J.M."/>
            <person name="Young S.K."/>
            <person name="Zeng Q."/>
            <person name="Gargeya S."/>
            <person name="Fitzgerald M."/>
            <person name="Haas B."/>
            <person name="Abouelleil A."/>
            <person name="Alvarado L."/>
            <person name="Arachchi H.M."/>
            <person name="Berlin A."/>
            <person name="Brown A."/>
            <person name="Chapman S.B."/>
            <person name="Chen Z."/>
            <person name="Dunbar C."/>
            <person name="Freedman E."/>
            <person name="Gearin G."/>
            <person name="Gellesch M."/>
            <person name="Goldberg J."/>
            <person name="Griggs A."/>
            <person name="Gujja S."/>
            <person name="Heiman D."/>
            <person name="Howarth C."/>
            <person name="Larson L."/>
            <person name="Lui A."/>
            <person name="MacDonald P.J.P."/>
            <person name="Montmayeur A."/>
            <person name="Murphy C."/>
            <person name="Neiman D."/>
            <person name="Pearson M."/>
            <person name="Priest M."/>
            <person name="Roberts A."/>
            <person name="Saif S."/>
            <person name="Shea T."/>
            <person name="Shenoy N."/>
            <person name="Sisk P."/>
            <person name="Stolte C."/>
            <person name="Sykes S."/>
            <person name="Wortman J."/>
            <person name="Nusbaum C."/>
            <person name="Birren B."/>
        </authorList>
    </citation>
    <scope>NUCLEOTIDE SEQUENCE [LARGE SCALE GENOMIC DNA]</scope>
    <source>
        <strain evidence="3">ATCC MYA-4855 / 20631-21</strain>
    </source>
</reference>
<feature type="compositionally biased region" description="Basic and acidic residues" evidence="1">
    <location>
        <begin position="39"/>
        <end position="49"/>
    </location>
</feature>
<gene>
    <name evidence="2" type="ORF">GMDG_01879</name>
</gene>
<dbReference type="EMBL" id="GL573192">
    <property type="protein sequence ID" value="ELR05802.1"/>
    <property type="molecule type" value="Genomic_DNA"/>
</dbReference>
<evidence type="ECO:0000256" key="1">
    <source>
        <dbReference type="SAM" id="MobiDB-lite"/>
    </source>
</evidence>
<sequence length="237" mass="26824">MPATTRRTRGAPPAKGAQSTLSFNGAATRVTKHTGPAGKDLKKAEPAKPAKVDVIDLDRADDAVVEAEVQTPPQVQLPKPESALTPEEEKAEKVPHSQVLRYWKAKEAERLAPRVHQEGLSTEEKILRYFDMSSQYGPCVGIPRRKRWLRAHRLGLAPPIETLAVLVKEDKKGKGGWRRRSWSRCWRRLVGTFEFCWGLLRGGFEALGVGFCWSDIDGIWLVYWRLHLYRYLGRGGW</sequence>
<dbReference type="Proteomes" id="UP000011064">
    <property type="component" value="Unassembled WGS sequence"/>
</dbReference>
<evidence type="ECO:0000313" key="2">
    <source>
        <dbReference type="EMBL" id="ELR05802.1"/>
    </source>
</evidence>
<dbReference type="VEuPathDB" id="FungiDB:GMDG_01879"/>